<protein>
    <submittedName>
        <fullName evidence="8">ATP synthase protein I</fullName>
    </submittedName>
</protein>
<evidence type="ECO:0000313" key="9">
    <source>
        <dbReference type="Proteomes" id="UP000562027"/>
    </source>
</evidence>
<keyword evidence="3 7" id="KW-0812">Transmembrane</keyword>
<proteinExistence type="predicted"/>
<evidence type="ECO:0000313" key="8">
    <source>
        <dbReference type="EMBL" id="MBB4843121.1"/>
    </source>
</evidence>
<evidence type="ECO:0000256" key="6">
    <source>
        <dbReference type="SAM" id="MobiDB-lite"/>
    </source>
</evidence>
<comment type="caution">
    <text evidence="8">The sequence shown here is derived from an EMBL/GenBank/DDBJ whole genome shotgun (WGS) entry which is preliminary data.</text>
</comment>
<accession>A0A840L5Q1</accession>
<dbReference type="InterPro" id="IPR005598">
    <property type="entry name" value="ATP_synth_I"/>
</dbReference>
<keyword evidence="2" id="KW-1003">Cell membrane</keyword>
<evidence type="ECO:0000256" key="2">
    <source>
        <dbReference type="ARBA" id="ARBA00022475"/>
    </source>
</evidence>
<gene>
    <name evidence="8" type="ORF">HNP55_001640</name>
</gene>
<sequence>MGEHTSNARPLPEQDAVAGEVPEARQESAPGSVLVRRNPAVSQGVQNHASAQAWDDDEVEDEAFKPLTREQAQVLRAKHPPLSPWRVVIAQAVVGGVMALLWFLLTGQGSKGWSALAGAAAVVLPNAMMAWGMTGLSRAVPGAEVLGFMFWELIKIMSSVAMLAAIVRWMPDLSWPALLVALIGCLKVNWLALLWQGRLKQKQRDGN</sequence>
<evidence type="ECO:0000256" key="3">
    <source>
        <dbReference type="ARBA" id="ARBA00022692"/>
    </source>
</evidence>
<keyword evidence="5 7" id="KW-0472">Membrane</keyword>
<feature type="transmembrane region" description="Helical" evidence="7">
    <location>
        <begin position="145"/>
        <end position="167"/>
    </location>
</feature>
<dbReference type="AlphaFoldDB" id="A0A840L5Q1"/>
<dbReference type="GO" id="GO:0005886">
    <property type="term" value="C:plasma membrane"/>
    <property type="evidence" value="ECO:0007669"/>
    <property type="project" value="UniProtKB-SubCell"/>
</dbReference>
<feature type="transmembrane region" description="Helical" evidence="7">
    <location>
        <begin position="173"/>
        <end position="195"/>
    </location>
</feature>
<organism evidence="8 9">
    <name type="scientific">Roseateles oligotrophus</name>
    <dbReference type="NCBI Taxonomy" id="1769250"/>
    <lineage>
        <taxon>Bacteria</taxon>
        <taxon>Pseudomonadati</taxon>
        <taxon>Pseudomonadota</taxon>
        <taxon>Betaproteobacteria</taxon>
        <taxon>Burkholderiales</taxon>
        <taxon>Sphaerotilaceae</taxon>
        <taxon>Roseateles</taxon>
    </lineage>
</organism>
<feature type="transmembrane region" description="Helical" evidence="7">
    <location>
        <begin position="85"/>
        <end position="106"/>
    </location>
</feature>
<evidence type="ECO:0000256" key="7">
    <source>
        <dbReference type="SAM" id="Phobius"/>
    </source>
</evidence>
<evidence type="ECO:0000256" key="1">
    <source>
        <dbReference type="ARBA" id="ARBA00004651"/>
    </source>
</evidence>
<evidence type="ECO:0000256" key="4">
    <source>
        <dbReference type="ARBA" id="ARBA00022989"/>
    </source>
</evidence>
<comment type="subcellular location">
    <subcellularLocation>
        <location evidence="1">Cell membrane</location>
        <topology evidence="1">Multi-pass membrane protein</topology>
    </subcellularLocation>
</comment>
<keyword evidence="9" id="KW-1185">Reference proteome</keyword>
<name>A0A840L5Q1_9BURK</name>
<evidence type="ECO:0000256" key="5">
    <source>
        <dbReference type="ARBA" id="ARBA00023136"/>
    </source>
</evidence>
<feature type="transmembrane region" description="Helical" evidence="7">
    <location>
        <begin position="112"/>
        <end position="133"/>
    </location>
</feature>
<dbReference type="Pfam" id="PF03899">
    <property type="entry name" value="ATP-synt_I"/>
    <property type="match status" value="1"/>
</dbReference>
<reference evidence="8 9" key="1">
    <citation type="submission" date="2020-08" db="EMBL/GenBank/DDBJ databases">
        <title>Functional genomics of gut bacteria from endangered species of beetles.</title>
        <authorList>
            <person name="Carlos-Shanley C."/>
        </authorList>
    </citation>
    <scope>NUCLEOTIDE SEQUENCE [LARGE SCALE GENOMIC DNA]</scope>
    <source>
        <strain evidence="8 9">S00239</strain>
    </source>
</reference>
<dbReference type="Proteomes" id="UP000562027">
    <property type="component" value="Unassembled WGS sequence"/>
</dbReference>
<dbReference type="RefSeq" id="WP_184298102.1">
    <property type="nucleotide sequence ID" value="NZ_JACHLP010000003.1"/>
</dbReference>
<dbReference type="EMBL" id="JACHLP010000003">
    <property type="protein sequence ID" value="MBB4843121.1"/>
    <property type="molecule type" value="Genomic_DNA"/>
</dbReference>
<keyword evidence="4 7" id="KW-1133">Transmembrane helix</keyword>
<feature type="region of interest" description="Disordered" evidence="6">
    <location>
        <begin position="1"/>
        <end position="35"/>
    </location>
</feature>